<feature type="compositionally biased region" description="Basic and acidic residues" evidence="1">
    <location>
        <begin position="1"/>
        <end position="11"/>
    </location>
</feature>
<comment type="caution">
    <text evidence="2">The sequence shown here is derived from an EMBL/GenBank/DDBJ whole genome shotgun (WGS) entry which is preliminary data.</text>
</comment>
<evidence type="ECO:0000256" key="1">
    <source>
        <dbReference type="SAM" id="MobiDB-lite"/>
    </source>
</evidence>
<feature type="compositionally biased region" description="Gly residues" evidence="1">
    <location>
        <begin position="540"/>
        <end position="553"/>
    </location>
</feature>
<proteinExistence type="predicted"/>
<feature type="region of interest" description="Disordered" evidence="1">
    <location>
        <begin position="1"/>
        <end position="22"/>
    </location>
</feature>
<protein>
    <submittedName>
        <fullName evidence="2">Uncharacterized protein</fullName>
    </submittedName>
</protein>
<feature type="region of interest" description="Disordered" evidence="1">
    <location>
        <begin position="254"/>
        <end position="276"/>
    </location>
</feature>
<keyword evidence="3" id="KW-1185">Reference proteome</keyword>
<feature type="region of interest" description="Disordered" evidence="1">
    <location>
        <begin position="477"/>
        <end position="553"/>
    </location>
</feature>
<dbReference type="Proteomes" id="UP000192596">
    <property type="component" value="Unassembled WGS sequence"/>
</dbReference>
<feature type="compositionally biased region" description="Basic and acidic residues" evidence="1">
    <location>
        <begin position="45"/>
        <end position="68"/>
    </location>
</feature>
<reference evidence="3" key="1">
    <citation type="submission" date="2017-03" db="EMBL/GenBank/DDBJ databases">
        <title>Genomes of endolithic fungi from Antarctica.</title>
        <authorList>
            <person name="Coleine C."/>
            <person name="Masonjones S."/>
            <person name="Stajich J.E."/>
        </authorList>
    </citation>
    <scope>NUCLEOTIDE SEQUENCE [LARGE SCALE GENOMIC DNA]</scope>
    <source>
        <strain evidence="3">CCFEE 5527</strain>
    </source>
</reference>
<dbReference type="EMBL" id="NAJO01000017">
    <property type="protein sequence ID" value="OQO06357.1"/>
    <property type="molecule type" value="Genomic_DNA"/>
</dbReference>
<feature type="region of interest" description="Disordered" evidence="1">
    <location>
        <begin position="36"/>
        <end position="75"/>
    </location>
</feature>
<evidence type="ECO:0000313" key="2">
    <source>
        <dbReference type="EMBL" id="OQO06357.1"/>
    </source>
</evidence>
<dbReference type="InParanoid" id="A0A1V8T4K7"/>
<accession>A0A1V8T4K7</accession>
<evidence type="ECO:0000313" key="3">
    <source>
        <dbReference type="Proteomes" id="UP000192596"/>
    </source>
</evidence>
<gene>
    <name evidence="2" type="ORF">B0A48_08946</name>
</gene>
<name>A0A1V8T4K7_9PEZI</name>
<feature type="region of interest" description="Disordered" evidence="1">
    <location>
        <begin position="404"/>
        <end position="437"/>
    </location>
</feature>
<sequence length="553" mass="58182">MAGSSDGERALPLRLASGPEEVTSLGENRFAALATEQDTVLESNDSNHGDQETVRGSNDRDDDEHTIPEGRTTPRWMIDEKDAPEDSYVGSVMGEDEGSLRLNTPTPRFIAAITGVQDAHAKAGWAEQTSNDGEAPDLVAEAQARFAATDGAAAAAKAAEDAHDRQIIENWQDEVMPDAPTSYEEWVAQGKPRCKTCRKPHAGNCIPELAKKNAALDMLRDVDPDTYRAWRKEEKENKKRHREEENAWLSVENTNKKPKGRTNFTAPRAQTTAPAPRQATQLMSWCDMCNCNHLPDMHEFRGRASTMPPANANGGLVAPAHASGTNVPVASVALPPASAPSANAMMAPPAQQSSNNAILDLLQLAAPGIEHSSAFQGFKQLVASAPPATSSALTQVAPIAPVRATPSPAVTSEPRVTPQGQPGSNFPQLPNIAPPANPAVVPPAPVVQLPAAAQAWQAAAAAAHDVGRAGYFAHTQDGRGGRVARGGRGRGGQRAGYGGRGGYRQRGNTPNGRGFHGQQGGAPNGRGPRAGFREGYRGTPNGGGPRGGHAGQG</sequence>
<feature type="compositionally biased region" description="Low complexity" evidence="1">
    <location>
        <begin position="265"/>
        <end position="276"/>
    </location>
</feature>
<dbReference type="AlphaFoldDB" id="A0A1V8T4K7"/>
<feature type="compositionally biased region" description="Gly residues" evidence="1">
    <location>
        <begin position="514"/>
        <end position="524"/>
    </location>
</feature>
<feature type="compositionally biased region" description="Gly residues" evidence="1">
    <location>
        <begin position="481"/>
        <end position="504"/>
    </location>
</feature>
<organism evidence="2 3">
    <name type="scientific">Cryoendolithus antarcticus</name>
    <dbReference type="NCBI Taxonomy" id="1507870"/>
    <lineage>
        <taxon>Eukaryota</taxon>
        <taxon>Fungi</taxon>
        <taxon>Dikarya</taxon>
        <taxon>Ascomycota</taxon>
        <taxon>Pezizomycotina</taxon>
        <taxon>Dothideomycetes</taxon>
        <taxon>Dothideomycetidae</taxon>
        <taxon>Cladosporiales</taxon>
        <taxon>Cladosporiaceae</taxon>
        <taxon>Cryoendolithus</taxon>
    </lineage>
</organism>